<feature type="transmembrane region" description="Helical" evidence="5">
    <location>
        <begin position="77"/>
        <end position="97"/>
    </location>
</feature>
<evidence type="ECO:0000256" key="5">
    <source>
        <dbReference type="SAM" id="Phobius"/>
    </source>
</evidence>
<reference evidence="7 8" key="1">
    <citation type="submission" date="2018-01" db="EMBL/GenBank/DDBJ databases">
        <title>Halomonas endophytica sp. nov., isolated from storage liquid in the stems of Populus euphratica.</title>
        <authorList>
            <person name="Chen C."/>
        </authorList>
    </citation>
    <scope>NUCLEOTIDE SEQUENCE [LARGE SCALE GENOMIC DNA]</scope>
    <source>
        <strain evidence="7 8">DSM 26881</strain>
    </source>
</reference>
<dbReference type="SMART" id="SM00267">
    <property type="entry name" value="GGDEF"/>
    <property type="match status" value="1"/>
</dbReference>
<dbReference type="CDD" id="cd01949">
    <property type="entry name" value="GGDEF"/>
    <property type="match status" value="1"/>
</dbReference>
<evidence type="ECO:0000313" key="7">
    <source>
        <dbReference type="EMBL" id="PMR68559.1"/>
    </source>
</evidence>
<keyword evidence="5" id="KW-0472">Membrane</keyword>
<evidence type="ECO:0000313" key="8">
    <source>
        <dbReference type="Proteomes" id="UP000235346"/>
    </source>
</evidence>
<feature type="transmembrane region" description="Helical" evidence="5">
    <location>
        <begin position="184"/>
        <end position="202"/>
    </location>
</feature>
<dbReference type="EC" id="2.7.7.65" evidence="2"/>
<comment type="catalytic activity">
    <reaction evidence="3">
        <text>2 GTP = 3',3'-c-di-GMP + 2 diphosphate</text>
        <dbReference type="Rhea" id="RHEA:24898"/>
        <dbReference type="ChEBI" id="CHEBI:33019"/>
        <dbReference type="ChEBI" id="CHEBI:37565"/>
        <dbReference type="ChEBI" id="CHEBI:58805"/>
        <dbReference type="EC" id="2.7.7.65"/>
    </reaction>
</comment>
<dbReference type="InterPro" id="IPR000160">
    <property type="entry name" value="GGDEF_dom"/>
</dbReference>
<dbReference type="Pfam" id="PF00990">
    <property type="entry name" value="GGDEF"/>
    <property type="match status" value="1"/>
</dbReference>
<dbReference type="PROSITE" id="PS50887">
    <property type="entry name" value="GGDEF"/>
    <property type="match status" value="1"/>
</dbReference>
<gene>
    <name evidence="7" type="ORF">C1H66_15055</name>
</gene>
<feature type="region of interest" description="Disordered" evidence="4">
    <location>
        <begin position="1"/>
        <end position="25"/>
    </location>
</feature>
<evidence type="ECO:0000256" key="3">
    <source>
        <dbReference type="ARBA" id="ARBA00034247"/>
    </source>
</evidence>
<keyword evidence="5" id="KW-1133">Transmembrane helix</keyword>
<keyword evidence="8" id="KW-1185">Reference proteome</keyword>
<evidence type="ECO:0000256" key="2">
    <source>
        <dbReference type="ARBA" id="ARBA00012528"/>
    </source>
</evidence>
<dbReference type="AlphaFoldDB" id="A0A2N7TK81"/>
<evidence type="ECO:0000256" key="4">
    <source>
        <dbReference type="SAM" id="MobiDB-lite"/>
    </source>
</evidence>
<feature type="transmembrane region" description="Helical" evidence="5">
    <location>
        <begin position="135"/>
        <end position="154"/>
    </location>
</feature>
<dbReference type="PANTHER" id="PTHR45138">
    <property type="entry name" value="REGULATORY COMPONENTS OF SENSORY TRANSDUCTION SYSTEM"/>
    <property type="match status" value="1"/>
</dbReference>
<feature type="domain" description="GGDEF" evidence="6">
    <location>
        <begin position="300"/>
        <end position="433"/>
    </location>
</feature>
<dbReference type="Proteomes" id="UP000235346">
    <property type="component" value="Unassembled WGS sequence"/>
</dbReference>
<dbReference type="PANTHER" id="PTHR45138:SF9">
    <property type="entry name" value="DIGUANYLATE CYCLASE DGCM-RELATED"/>
    <property type="match status" value="1"/>
</dbReference>
<dbReference type="OrthoDB" id="5296913at2"/>
<dbReference type="InterPro" id="IPR050469">
    <property type="entry name" value="Diguanylate_Cyclase"/>
</dbReference>
<dbReference type="InterPro" id="IPR043128">
    <property type="entry name" value="Rev_trsase/Diguanyl_cyclase"/>
</dbReference>
<feature type="transmembrane region" description="Helical" evidence="5">
    <location>
        <begin position="208"/>
        <end position="229"/>
    </location>
</feature>
<dbReference type="EMBL" id="PNRE01000065">
    <property type="protein sequence ID" value="PMR68559.1"/>
    <property type="molecule type" value="Genomic_DNA"/>
</dbReference>
<sequence>MSAPSKPAGSQHDGRHPAHRCRSRWMPRPQGMCRMAAGKTDIGGSTELSWRAEFHDSALEALFRRTMQAHDACQMRHALWVAAGLFLAFSVADYHLLGFGSAFFVLITMRTSVALACILLALALRKRTALAQRPLPINLICLLGISTLLLTIPLRPAPDGIHLASIVVASMALYLFVPNRLPWMLLWNAYLVTGFSIVVPLWDPLPGGLMATSLLLLGFVNLLGWMSVLRLNRLQREQFASLLEERAINRQLQAEIEERSQLEERLRYMASTDDLTGIANRRRFFELAERELRRAQRDHSPLVLCMVDIDLFKSLNDRHGHAVGDIVLTTVADCCQSVLRETDIIGRYGGEEFVIALPKANLYTATTIAERLRERVASLSLPMVPDRHSLSVTVGISRVEPGETRLDPALLRADQALYDGKARGRNCVVVAHHGPSLSAMEA</sequence>
<protein>
    <recommendedName>
        <fullName evidence="2">diguanylate cyclase</fullName>
        <ecNumber evidence="2">2.7.7.65</ecNumber>
    </recommendedName>
</protein>
<evidence type="ECO:0000259" key="6">
    <source>
        <dbReference type="PROSITE" id="PS50887"/>
    </source>
</evidence>
<accession>A0A2N7TK81</accession>
<feature type="transmembrane region" description="Helical" evidence="5">
    <location>
        <begin position="160"/>
        <end position="177"/>
    </location>
</feature>
<comment type="caution">
    <text evidence="7">The sequence shown here is derived from an EMBL/GenBank/DDBJ whole genome shotgun (WGS) entry which is preliminary data.</text>
</comment>
<dbReference type="NCBIfam" id="TIGR00254">
    <property type="entry name" value="GGDEF"/>
    <property type="match status" value="1"/>
</dbReference>
<keyword evidence="5" id="KW-0812">Transmembrane</keyword>
<dbReference type="InterPro" id="IPR029787">
    <property type="entry name" value="Nucleotide_cyclase"/>
</dbReference>
<dbReference type="GO" id="GO:0052621">
    <property type="term" value="F:diguanylate cyclase activity"/>
    <property type="evidence" value="ECO:0007669"/>
    <property type="project" value="UniProtKB-EC"/>
</dbReference>
<proteinExistence type="predicted"/>
<organism evidence="7 8">
    <name type="scientific">Halomonas heilongjiangensis</name>
    <dbReference type="NCBI Taxonomy" id="1387883"/>
    <lineage>
        <taxon>Bacteria</taxon>
        <taxon>Pseudomonadati</taxon>
        <taxon>Pseudomonadota</taxon>
        <taxon>Gammaproteobacteria</taxon>
        <taxon>Oceanospirillales</taxon>
        <taxon>Halomonadaceae</taxon>
        <taxon>Halomonas</taxon>
    </lineage>
</organism>
<dbReference type="FunFam" id="3.30.70.270:FF:000001">
    <property type="entry name" value="Diguanylate cyclase domain protein"/>
    <property type="match status" value="1"/>
</dbReference>
<dbReference type="Gene3D" id="3.30.70.270">
    <property type="match status" value="1"/>
</dbReference>
<name>A0A2N7TK81_9GAMM</name>
<comment type="cofactor">
    <cofactor evidence="1">
        <name>Mg(2+)</name>
        <dbReference type="ChEBI" id="CHEBI:18420"/>
    </cofactor>
</comment>
<feature type="transmembrane region" description="Helical" evidence="5">
    <location>
        <begin position="103"/>
        <end position="123"/>
    </location>
</feature>
<dbReference type="SUPFAM" id="SSF55073">
    <property type="entry name" value="Nucleotide cyclase"/>
    <property type="match status" value="1"/>
</dbReference>
<evidence type="ECO:0000256" key="1">
    <source>
        <dbReference type="ARBA" id="ARBA00001946"/>
    </source>
</evidence>